<feature type="domain" description="Methyltransferase" evidence="2">
    <location>
        <begin position="80"/>
        <end position="182"/>
    </location>
</feature>
<dbReference type="GO" id="GO:0008168">
    <property type="term" value="F:methyltransferase activity"/>
    <property type="evidence" value="ECO:0007669"/>
    <property type="project" value="UniProtKB-KW"/>
</dbReference>
<evidence type="ECO:0000259" key="2">
    <source>
        <dbReference type="Pfam" id="PF13649"/>
    </source>
</evidence>
<comment type="caution">
    <text evidence="3">The sequence shown here is derived from an EMBL/GenBank/DDBJ whole genome shotgun (WGS) entry which is preliminary data.</text>
</comment>
<feature type="region of interest" description="Disordered" evidence="1">
    <location>
        <begin position="1"/>
        <end position="37"/>
    </location>
</feature>
<gene>
    <name evidence="3" type="ORF">GCM10018781_76750</name>
</gene>
<feature type="compositionally biased region" description="Basic residues" evidence="1">
    <location>
        <begin position="19"/>
        <end position="34"/>
    </location>
</feature>
<reference evidence="3" key="1">
    <citation type="journal article" date="2014" name="Int. J. Syst. Evol. Microbiol.">
        <title>Complete genome sequence of Corynebacterium casei LMG S-19264T (=DSM 44701T), isolated from a smear-ripened cheese.</title>
        <authorList>
            <consortium name="US DOE Joint Genome Institute (JGI-PGF)"/>
            <person name="Walter F."/>
            <person name="Albersmeier A."/>
            <person name="Kalinowski J."/>
            <person name="Ruckert C."/>
        </authorList>
    </citation>
    <scope>NUCLEOTIDE SEQUENCE</scope>
    <source>
        <strain evidence="3">JCM 4646</strain>
    </source>
</reference>
<dbReference type="InterPro" id="IPR041698">
    <property type="entry name" value="Methyltransf_25"/>
</dbReference>
<dbReference type="GO" id="GO:0032259">
    <property type="term" value="P:methylation"/>
    <property type="evidence" value="ECO:0007669"/>
    <property type="project" value="UniProtKB-KW"/>
</dbReference>
<evidence type="ECO:0000313" key="3">
    <source>
        <dbReference type="EMBL" id="GHE25382.1"/>
    </source>
</evidence>
<dbReference type="InterPro" id="IPR029063">
    <property type="entry name" value="SAM-dependent_MTases_sf"/>
</dbReference>
<keyword evidence="4" id="KW-1185">Reference proteome</keyword>
<proteinExistence type="predicted"/>
<dbReference type="SUPFAM" id="SSF53335">
    <property type="entry name" value="S-adenosyl-L-methionine-dependent methyltransferases"/>
    <property type="match status" value="1"/>
</dbReference>
<dbReference type="PANTHER" id="PTHR43591">
    <property type="entry name" value="METHYLTRANSFERASE"/>
    <property type="match status" value="1"/>
</dbReference>
<dbReference type="CDD" id="cd02440">
    <property type="entry name" value="AdoMet_MTases"/>
    <property type="match status" value="1"/>
</dbReference>
<sequence length="326" mass="34152">MSAHQDTAQGHGHRESHGHGNGHGHGHGNGHGHAHGSTDIDWEVMATHLETNGEVQLPSLRRTVSHLKDLLGPEREVRRILDVGSGPGVTTCLLAETFPAAEVVAVDGAPGLLDRALVRAERLGLAGRVSVRQAELPEGLTGTDEDGGPGTADLVWSSRAVHHLGDQQGALDALAAVLRPGGLLAVAEGGLPMRFLPRDIGAGRPGLQARLDAVQEDWFEAMRAGLPDSTGLVEDWPRMLGRAGLTRVGSFTTLLDLPAPLGGTARGFLHAHLTRLREAVGPSLDEADRGTVDLLLDPSAPEGILRRPDAFLLAATTVVTGVRPAA</sequence>
<keyword evidence="3" id="KW-0489">Methyltransferase</keyword>
<dbReference type="Pfam" id="PF13649">
    <property type="entry name" value="Methyltransf_25"/>
    <property type="match status" value="1"/>
</dbReference>
<dbReference type="AlphaFoldDB" id="A0A918YUX8"/>
<dbReference type="Gene3D" id="3.40.50.150">
    <property type="entry name" value="Vaccinia Virus protein VP39"/>
    <property type="match status" value="1"/>
</dbReference>
<evidence type="ECO:0000256" key="1">
    <source>
        <dbReference type="SAM" id="MobiDB-lite"/>
    </source>
</evidence>
<dbReference type="EMBL" id="BNBO01000083">
    <property type="protein sequence ID" value="GHE25382.1"/>
    <property type="molecule type" value="Genomic_DNA"/>
</dbReference>
<organism evidence="3 4">
    <name type="scientific">Kitasatospora indigofera</name>
    <dbReference type="NCBI Taxonomy" id="67307"/>
    <lineage>
        <taxon>Bacteria</taxon>
        <taxon>Bacillati</taxon>
        <taxon>Actinomycetota</taxon>
        <taxon>Actinomycetes</taxon>
        <taxon>Kitasatosporales</taxon>
        <taxon>Streptomycetaceae</taxon>
        <taxon>Kitasatospora</taxon>
    </lineage>
</organism>
<keyword evidence="3" id="KW-0808">Transferase</keyword>
<dbReference type="Proteomes" id="UP000617734">
    <property type="component" value="Unassembled WGS sequence"/>
</dbReference>
<dbReference type="GeneID" id="95357895"/>
<dbReference type="RefSeq" id="WP_190215555.1">
    <property type="nucleotide sequence ID" value="NZ_BNBO01000083.1"/>
</dbReference>
<evidence type="ECO:0000313" key="4">
    <source>
        <dbReference type="Proteomes" id="UP000617734"/>
    </source>
</evidence>
<name>A0A918YUX8_9ACTN</name>
<accession>A0A918YUX8</accession>
<protein>
    <submittedName>
        <fullName evidence="3">SAM-dependent methyltransferase</fullName>
    </submittedName>
</protein>
<reference evidence="3" key="2">
    <citation type="submission" date="2020-09" db="EMBL/GenBank/DDBJ databases">
        <authorList>
            <person name="Sun Q."/>
            <person name="Ohkuma M."/>
        </authorList>
    </citation>
    <scope>NUCLEOTIDE SEQUENCE</scope>
    <source>
        <strain evidence="3">JCM 4646</strain>
    </source>
</reference>